<feature type="region of interest" description="Disordered" evidence="1">
    <location>
        <begin position="91"/>
        <end position="125"/>
    </location>
</feature>
<dbReference type="InterPro" id="IPR010064">
    <property type="entry name" value="HK97-gp10_tail"/>
</dbReference>
<name>A0A1U7NH60_9FIRM</name>
<keyword evidence="3" id="KW-1185">Reference proteome</keyword>
<dbReference type="AlphaFoldDB" id="A0A1U7NH60"/>
<proteinExistence type="predicted"/>
<evidence type="ECO:0000313" key="2">
    <source>
        <dbReference type="EMBL" id="OLU40804.1"/>
    </source>
</evidence>
<dbReference type="Pfam" id="PF04883">
    <property type="entry name" value="HK97-gp10_like"/>
    <property type="match status" value="1"/>
</dbReference>
<evidence type="ECO:0008006" key="4">
    <source>
        <dbReference type="Google" id="ProtNLM"/>
    </source>
</evidence>
<comment type="caution">
    <text evidence="2">The sequence shown here is derived from an EMBL/GenBank/DDBJ whole genome shotgun (WGS) entry which is preliminary data.</text>
</comment>
<dbReference type="EMBL" id="MPJW01000098">
    <property type="protein sequence ID" value="OLU40804.1"/>
    <property type="molecule type" value="Genomic_DNA"/>
</dbReference>
<dbReference type="GeneID" id="82202449"/>
<gene>
    <name evidence="2" type="ORF">BO222_04365</name>
</gene>
<feature type="compositionally biased region" description="Basic and acidic residues" evidence="1">
    <location>
        <begin position="104"/>
        <end position="125"/>
    </location>
</feature>
<organism evidence="2 3">
    <name type="scientific">Ileibacterium valens</name>
    <dbReference type="NCBI Taxonomy" id="1862668"/>
    <lineage>
        <taxon>Bacteria</taxon>
        <taxon>Bacillati</taxon>
        <taxon>Bacillota</taxon>
        <taxon>Erysipelotrichia</taxon>
        <taxon>Erysipelotrichales</taxon>
        <taxon>Erysipelotrichaceae</taxon>
        <taxon>Ileibacterium</taxon>
    </lineage>
</organism>
<dbReference type="RefSeq" id="WP_075818716.1">
    <property type="nucleotide sequence ID" value="NZ_CAPNHH010000003.1"/>
</dbReference>
<accession>A0A1U7NH60</accession>
<dbReference type="Proteomes" id="UP000186341">
    <property type="component" value="Unassembled WGS sequence"/>
</dbReference>
<protein>
    <recommendedName>
        <fullName evidence="4">HK97 gp10 family phage protein</fullName>
    </recommendedName>
</protein>
<reference evidence="2 3" key="1">
    <citation type="submission" date="2016-11" db="EMBL/GenBank/DDBJ databases">
        <title>Description of two novel members of the family Erysipelotrichaceae: Ileibacterium lipovorans gen. nov., sp. nov. and Dubosiella newyorkensis, gen. nov., sp. nov.</title>
        <authorList>
            <person name="Cox L.M."/>
            <person name="Sohn J."/>
            <person name="Tyrrell K.L."/>
            <person name="Citron D.M."/>
            <person name="Lawson P.A."/>
            <person name="Patel N.B."/>
            <person name="Iizumi T."/>
            <person name="Perez-Perez G.I."/>
            <person name="Goldstein E.J."/>
            <person name="Blaser M.J."/>
        </authorList>
    </citation>
    <scope>NUCLEOTIDE SEQUENCE [LARGE SCALE GENOMIC DNA]</scope>
    <source>
        <strain evidence="2 3">NYU-BL-A3</strain>
    </source>
</reference>
<evidence type="ECO:0000313" key="3">
    <source>
        <dbReference type="Proteomes" id="UP000186341"/>
    </source>
</evidence>
<dbReference type="OrthoDB" id="1696709at2"/>
<sequence length="125" mass="13915">MKVEMLSTEVEKIFGECVRIANAANEETLNEVSKEALRIAQDNAPKRFGDYEKTLKRKKTKDQNGEAEYTVYASGSGGSLSHLLENGHASRNGGFVSGKPHFKPAMDHANSKLEEDFKKKLNEKL</sequence>
<evidence type="ECO:0000256" key="1">
    <source>
        <dbReference type="SAM" id="MobiDB-lite"/>
    </source>
</evidence>